<proteinExistence type="predicted"/>
<protein>
    <submittedName>
        <fullName evidence="2">Uncharacterized protein</fullName>
    </submittedName>
</protein>
<feature type="transmembrane region" description="Helical" evidence="1">
    <location>
        <begin position="40"/>
        <end position="61"/>
    </location>
</feature>
<sequence length="176" mass="19210">MNGFFSNLLFVGVLTVACSIGLGGTSFYREGISKSSFIQGVVAVLGGVVVIVSLTLPWITYEGNSFIGIKVGQFFYSQTSLSVVSSAIYFLLFLSFLVILGGFLRLARITEGKRLVSPCSKLVLILTVAFIVTFSLWGGLRTEIWEWLSVFGGILGVISKRLYFPQPEKSQGKEEV</sequence>
<organism evidence="2 3">
    <name type="scientific">candidate division MSBL1 archaeon SCGC-AAA382A20</name>
    <dbReference type="NCBI Taxonomy" id="1698280"/>
    <lineage>
        <taxon>Archaea</taxon>
        <taxon>Methanobacteriati</taxon>
        <taxon>Methanobacteriota</taxon>
        <taxon>candidate division MSBL1</taxon>
    </lineage>
</organism>
<keyword evidence="3" id="KW-1185">Reference proteome</keyword>
<evidence type="ECO:0000313" key="2">
    <source>
        <dbReference type="EMBL" id="KXB07655.1"/>
    </source>
</evidence>
<name>A0A133VMG0_9EURY</name>
<comment type="caution">
    <text evidence="2">The sequence shown here is derived from an EMBL/GenBank/DDBJ whole genome shotgun (WGS) entry which is preliminary data.</text>
</comment>
<gene>
    <name evidence="2" type="ORF">AKJ51_00465</name>
</gene>
<feature type="transmembrane region" description="Helical" evidence="1">
    <location>
        <begin position="144"/>
        <end position="163"/>
    </location>
</feature>
<keyword evidence="1" id="KW-1133">Transmembrane helix</keyword>
<dbReference type="Proteomes" id="UP000070263">
    <property type="component" value="Unassembled WGS sequence"/>
</dbReference>
<evidence type="ECO:0000313" key="3">
    <source>
        <dbReference type="Proteomes" id="UP000070263"/>
    </source>
</evidence>
<feature type="transmembrane region" description="Helical" evidence="1">
    <location>
        <begin position="81"/>
        <end position="107"/>
    </location>
</feature>
<keyword evidence="1" id="KW-0472">Membrane</keyword>
<evidence type="ECO:0000256" key="1">
    <source>
        <dbReference type="SAM" id="Phobius"/>
    </source>
</evidence>
<keyword evidence="1" id="KW-0812">Transmembrane</keyword>
<accession>A0A133VMG0</accession>
<feature type="transmembrane region" description="Helical" evidence="1">
    <location>
        <begin position="6"/>
        <end position="28"/>
    </location>
</feature>
<dbReference type="AlphaFoldDB" id="A0A133VMG0"/>
<dbReference type="EMBL" id="LHYE01000003">
    <property type="protein sequence ID" value="KXB07655.1"/>
    <property type="molecule type" value="Genomic_DNA"/>
</dbReference>
<reference evidence="2 3" key="1">
    <citation type="journal article" date="2016" name="Sci. Rep.">
        <title>Metabolic traits of an uncultured archaeal lineage -MSBL1- from brine pools of the Red Sea.</title>
        <authorList>
            <person name="Mwirichia R."/>
            <person name="Alam I."/>
            <person name="Rashid M."/>
            <person name="Vinu M."/>
            <person name="Ba-Alawi W."/>
            <person name="Anthony Kamau A."/>
            <person name="Kamanda Ngugi D."/>
            <person name="Goker M."/>
            <person name="Klenk H.P."/>
            <person name="Bajic V."/>
            <person name="Stingl U."/>
        </authorList>
    </citation>
    <scope>NUCLEOTIDE SEQUENCE [LARGE SCALE GENOMIC DNA]</scope>
    <source>
        <strain evidence="2">SCGC-AAA382A20</strain>
    </source>
</reference>
<feature type="transmembrane region" description="Helical" evidence="1">
    <location>
        <begin position="119"/>
        <end position="138"/>
    </location>
</feature>